<protein>
    <recommendedName>
        <fullName evidence="1">SigF-like NTF2-like domain-containing protein</fullName>
    </recommendedName>
</protein>
<feature type="domain" description="SigF-like NTF2-like" evidence="1">
    <location>
        <begin position="13"/>
        <end position="173"/>
    </location>
</feature>
<accession>A0A077WSQ3</accession>
<dbReference type="AlphaFoldDB" id="A0A077WSQ3"/>
<name>A0A077WSQ3_9FUNG</name>
<reference evidence="2" key="1">
    <citation type="journal article" date="2014" name="Genome Announc.">
        <title>De novo whole-genome sequence and genome annotation of Lichtheimia ramosa.</title>
        <authorList>
            <person name="Linde J."/>
            <person name="Schwartze V."/>
            <person name="Binder U."/>
            <person name="Lass-Florl C."/>
            <person name="Voigt K."/>
            <person name="Horn F."/>
        </authorList>
    </citation>
    <scope>NUCLEOTIDE SEQUENCE</scope>
    <source>
        <strain evidence="2">JMRC FSU:6197</strain>
    </source>
</reference>
<evidence type="ECO:0000313" key="2">
    <source>
        <dbReference type="EMBL" id="CDS10103.1"/>
    </source>
</evidence>
<dbReference type="InterPro" id="IPR057514">
    <property type="entry name" value="NTF2_SigF"/>
</dbReference>
<evidence type="ECO:0000259" key="1">
    <source>
        <dbReference type="Pfam" id="PF24840"/>
    </source>
</evidence>
<sequence length="236" mass="26175">MSSNPITTFGTHDPYNEIIHSVVINLFSFDTAKQEKVLKQYYFDDASFASPLLCTSGVDSIRRVLLVWKALNSKEPRVDKICFDGQRTCTVFLTQTLCPRMIPFSLFQIDLPVMVTLTFKDVPGYPDLIKVIHHEEHWTAQGIIQAMPGIAHCWYDRLIRVTVGHLLATAGGMLHSANETALLLSKRGHEIEHGCKQLESRKLNAVTTTINAAADSSAESSAATTDVDVVMVPAKM</sequence>
<gene>
    <name evidence="2" type="ORF">LRAMOSA02780</name>
</gene>
<dbReference type="OrthoDB" id="5580651at2759"/>
<dbReference type="Pfam" id="PF24840">
    <property type="entry name" value="NTF2_SigF"/>
    <property type="match status" value="1"/>
</dbReference>
<organism evidence="2">
    <name type="scientific">Lichtheimia ramosa</name>
    <dbReference type="NCBI Taxonomy" id="688394"/>
    <lineage>
        <taxon>Eukaryota</taxon>
        <taxon>Fungi</taxon>
        <taxon>Fungi incertae sedis</taxon>
        <taxon>Mucoromycota</taxon>
        <taxon>Mucoromycotina</taxon>
        <taxon>Mucoromycetes</taxon>
        <taxon>Mucorales</taxon>
        <taxon>Lichtheimiaceae</taxon>
        <taxon>Lichtheimia</taxon>
    </lineage>
</organism>
<dbReference type="EMBL" id="LK023335">
    <property type="protein sequence ID" value="CDS10103.1"/>
    <property type="molecule type" value="Genomic_DNA"/>
</dbReference>
<proteinExistence type="predicted"/>